<keyword evidence="7" id="KW-1185">Reference proteome</keyword>
<protein>
    <submittedName>
        <fullName evidence="6">Alcohol dehydrogenase catalytic domain-containing protein</fullName>
    </submittedName>
</protein>
<dbReference type="InterPro" id="IPR036291">
    <property type="entry name" value="NAD(P)-bd_dom_sf"/>
</dbReference>
<dbReference type="PROSITE" id="PS00059">
    <property type="entry name" value="ADH_ZINC"/>
    <property type="match status" value="1"/>
</dbReference>
<dbReference type="PANTHER" id="PTHR43401">
    <property type="entry name" value="L-THREONINE 3-DEHYDROGENASE"/>
    <property type="match status" value="1"/>
</dbReference>
<comment type="cofactor">
    <cofactor evidence="4">
        <name>Zn(2+)</name>
        <dbReference type="ChEBI" id="CHEBI:29105"/>
    </cofactor>
</comment>
<sequence length="342" mass="37775">MKGLVKQGNILQLMDVNEPVCQDDRVKVEVKYTGICGTDLHIYHNEFEVTDSIIIGHEMSGEVVEVGKNIKNLTIGDRVTVLPSNYYTCQDCEFCEKGLYTLCRVRKGMGLHVNGGFTQYVVVREDMCYKIPNHITYEVAAMSEPLAVVTQPIEELADITREDVVLVTGPGPIGLLATYVLVNKGCKVLVAGTSSDTERLKIAKEIGCTRTIDVLTEDLKAIVKEETNGIGVNVVVECSGSNQAIKSGINVLKNTGTFLQVGVIGKDIQIDFDSVLYKQLNVKGSIGHGISTWDKVIQILENSKGDLEKIITHRFPLSRWEEAFKVCEARKGAKVLIYNDYI</sequence>
<evidence type="ECO:0000313" key="6">
    <source>
        <dbReference type="EMBL" id="MBY0099433.1"/>
    </source>
</evidence>
<name>A0ABS7KAY3_9BACI</name>
<evidence type="ECO:0000256" key="1">
    <source>
        <dbReference type="ARBA" id="ARBA00022723"/>
    </source>
</evidence>
<dbReference type="Proteomes" id="UP000769780">
    <property type="component" value="Unassembled WGS sequence"/>
</dbReference>
<dbReference type="SUPFAM" id="SSF51735">
    <property type="entry name" value="NAD(P)-binding Rossmann-fold domains"/>
    <property type="match status" value="1"/>
</dbReference>
<dbReference type="InterPro" id="IPR002328">
    <property type="entry name" value="ADH_Zn_CS"/>
</dbReference>
<dbReference type="PANTHER" id="PTHR43401:SF2">
    <property type="entry name" value="L-THREONINE 3-DEHYDROGENASE"/>
    <property type="match status" value="1"/>
</dbReference>
<evidence type="ECO:0000313" key="7">
    <source>
        <dbReference type="Proteomes" id="UP000769780"/>
    </source>
</evidence>
<keyword evidence="2 4" id="KW-0862">Zinc</keyword>
<comment type="similarity">
    <text evidence="4">Belongs to the zinc-containing alcohol dehydrogenase family.</text>
</comment>
<evidence type="ECO:0000256" key="3">
    <source>
        <dbReference type="ARBA" id="ARBA00023002"/>
    </source>
</evidence>
<dbReference type="SUPFAM" id="SSF50129">
    <property type="entry name" value="GroES-like"/>
    <property type="match status" value="1"/>
</dbReference>
<proteinExistence type="inferred from homology"/>
<keyword evidence="3" id="KW-0560">Oxidoreductase</keyword>
<accession>A0ABS7KAY3</accession>
<dbReference type="InterPro" id="IPR013154">
    <property type="entry name" value="ADH-like_N"/>
</dbReference>
<feature type="domain" description="Enoyl reductase (ER)" evidence="5">
    <location>
        <begin position="8"/>
        <end position="337"/>
    </location>
</feature>
<dbReference type="EMBL" id="JACWFH010000036">
    <property type="protein sequence ID" value="MBY0099433.1"/>
    <property type="molecule type" value="Genomic_DNA"/>
</dbReference>
<keyword evidence="1 4" id="KW-0479">Metal-binding</keyword>
<evidence type="ECO:0000256" key="2">
    <source>
        <dbReference type="ARBA" id="ARBA00022833"/>
    </source>
</evidence>
<dbReference type="Pfam" id="PF00107">
    <property type="entry name" value="ADH_zinc_N"/>
    <property type="match status" value="1"/>
</dbReference>
<dbReference type="Gene3D" id="3.90.180.10">
    <property type="entry name" value="Medium-chain alcohol dehydrogenases, catalytic domain"/>
    <property type="match status" value="1"/>
</dbReference>
<dbReference type="InterPro" id="IPR011032">
    <property type="entry name" value="GroES-like_sf"/>
</dbReference>
<gene>
    <name evidence="6" type="ORF">H0185_21940</name>
</gene>
<dbReference type="InterPro" id="IPR020843">
    <property type="entry name" value="ER"/>
</dbReference>
<dbReference type="InterPro" id="IPR050129">
    <property type="entry name" value="Zn_alcohol_dh"/>
</dbReference>
<evidence type="ECO:0000259" key="5">
    <source>
        <dbReference type="SMART" id="SM00829"/>
    </source>
</evidence>
<evidence type="ECO:0000256" key="4">
    <source>
        <dbReference type="RuleBase" id="RU361277"/>
    </source>
</evidence>
<organism evidence="6 7">
    <name type="scientific">Mesobacillus maritimus</name>
    <dbReference type="NCBI Taxonomy" id="1643336"/>
    <lineage>
        <taxon>Bacteria</taxon>
        <taxon>Bacillati</taxon>
        <taxon>Bacillota</taxon>
        <taxon>Bacilli</taxon>
        <taxon>Bacillales</taxon>
        <taxon>Bacillaceae</taxon>
        <taxon>Mesobacillus</taxon>
    </lineage>
</organism>
<dbReference type="InterPro" id="IPR013149">
    <property type="entry name" value="ADH-like_C"/>
</dbReference>
<dbReference type="SMART" id="SM00829">
    <property type="entry name" value="PKS_ER"/>
    <property type="match status" value="1"/>
</dbReference>
<dbReference type="Pfam" id="PF08240">
    <property type="entry name" value="ADH_N"/>
    <property type="match status" value="1"/>
</dbReference>
<dbReference type="Gene3D" id="3.40.50.720">
    <property type="entry name" value="NAD(P)-binding Rossmann-like Domain"/>
    <property type="match status" value="1"/>
</dbReference>
<dbReference type="RefSeq" id="WP_221875648.1">
    <property type="nucleotide sequence ID" value="NZ_JACWFH010000036.1"/>
</dbReference>
<comment type="caution">
    <text evidence="6">The sequence shown here is derived from an EMBL/GenBank/DDBJ whole genome shotgun (WGS) entry which is preliminary data.</text>
</comment>
<reference evidence="6 7" key="1">
    <citation type="submission" date="2020-07" db="EMBL/GenBank/DDBJ databases">
        <title>Fungal Genomes of the International Space Station.</title>
        <authorList>
            <person name="Seuylemezian A."/>
            <person name="Singh N.K."/>
            <person name="Wood J."/>
            <person name="Venkateswaran K."/>
        </authorList>
    </citation>
    <scope>NUCLEOTIDE SEQUENCE [LARGE SCALE GENOMIC DNA]</scope>
    <source>
        <strain evidence="6 7">PL-B2</strain>
    </source>
</reference>